<dbReference type="EMBL" id="LGIA01000176">
    <property type="protein sequence ID" value="KOH43797.1"/>
    <property type="molecule type" value="Genomic_DNA"/>
</dbReference>
<evidence type="ECO:0000313" key="3">
    <source>
        <dbReference type="Proteomes" id="UP000036958"/>
    </source>
</evidence>
<organism evidence="2 3">
    <name type="scientific">Sunxiuqinia dokdonensis</name>
    <dbReference type="NCBI Taxonomy" id="1409788"/>
    <lineage>
        <taxon>Bacteria</taxon>
        <taxon>Pseudomonadati</taxon>
        <taxon>Bacteroidota</taxon>
        <taxon>Bacteroidia</taxon>
        <taxon>Marinilabiliales</taxon>
        <taxon>Prolixibacteraceae</taxon>
        <taxon>Sunxiuqinia</taxon>
    </lineage>
</organism>
<dbReference type="OrthoDB" id="1040322at2"/>
<evidence type="ECO:0000256" key="1">
    <source>
        <dbReference type="SAM" id="Phobius"/>
    </source>
</evidence>
<keyword evidence="1" id="KW-0812">Transmembrane</keyword>
<keyword evidence="1" id="KW-1133">Transmembrane helix</keyword>
<proteinExistence type="predicted"/>
<gene>
    <name evidence="2" type="ORF">NC99_32930</name>
</gene>
<dbReference type="Proteomes" id="UP000036958">
    <property type="component" value="Unassembled WGS sequence"/>
</dbReference>
<keyword evidence="3" id="KW-1185">Reference proteome</keyword>
<evidence type="ECO:0000313" key="2">
    <source>
        <dbReference type="EMBL" id="KOH43797.1"/>
    </source>
</evidence>
<name>A0A0L8V6I2_9BACT</name>
<protein>
    <submittedName>
        <fullName evidence="2">Uncharacterized protein</fullName>
    </submittedName>
</protein>
<accession>A0A0L8V6I2</accession>
<feature type="transmembrane region" description="Helical" evidence="1">
    <location>
        <begin position="82"/>
        <end position="104"/>
    </location>
</feature>
<sequence length="184" mass="21279">MELKEVKQILQKYFEGTSSEQEEQLLTDYFNSQTVAPELKPYQSLFTGLSELSAERRDEGLEEEIMDYILEKETRDKTHHRWLWQTISGIAAALLVALLAVNLYTNDNQWEDSFSDPDQAYAEAVTVLQYMAGHYQKGMEGLEPVQKINKASQPLNKSLNKLDKGFQEIQEMETINKKLKKQEP</sequence>
<reference evidence="3" key="1">
    <citation type="submission" date="2015-07" db="EMBL/GenBank/DDBJ databases">
        <title>Genome sequencing of Sunxiuqinia dokdonensis strain SK.</title>
        <authorList>
            <person name="Ahn S."/>
            <person name="Kim B.-C."/>
        </authorList>
    </citation>
    <scope>NUCLEOTIDE SEQUENCE [LARGE SCALE GENOMIC DNA]</scope>
    <source>
        <strain evidence="3">SK</strain>
    </source>
</reference>
<dbReference type="AlphaFoldDB" id="A0A0L8V6I2"/>
<keyword evidence="1" id="KW-0472">Membrane</keyword>
<comment type="caution">
    <text evidence="2">The sequence shown here is derived from an EMBL/GenBank/DDBJ whole genome shotgun (WGS) entry which is preliminary data.</text>
</comment>
<dbReference type="STRING" id="1409788.NC99_32930"/>